<dbReference type="AlphaFoldDB" id="A0A1Y2HYA5"/>
<protein>
    <submittedName>
        <fullName evidence="2">Uncharacterized protein</fullName>
    </submittedName>
</protein>
<evidence type="ECO:0000313" key="2">
    <source>
        <dbReference type="EMBL" id="ORZ38723.1"/>
    </source>
</evidence>
<evidence type="ECO:0000313" key="3">
    <source>
        <dbReference type="Proteomes" id="UP000193411"/>
    </source>
</evidence>
<reference evidence="2 3" key="1">
    <citation type="submission" date="2016-07" db="EMBL/GenBank/DDBJ databases">
        <title>Pervasive Adenine N6-methylation of Active Genes in Fungi.</title>
        <authorList>
            <consortium name="DOE Joint Genome Institute"/>
            <person name="Mondo S.J."/>
            <person name="Dannebaum R.O."/>
            <person name="Kuo R.C."/>
            <person name="Labutti K."/>
            <person name="Haridas S."/>
            <person name="Kuo A."/>
            <person name="Salamov A."/>
            <person name="Ahrendt S.R."/>
            <person name="Lipzen A."/>
            <person name="Sullivan W."/>
            <person name="Andreopoulos W.B."/>
            <person name="Clum A."/>
            <person name="Lindquist E."/>
            <person name="Daum C."/>
            <person name="Ramamoorthy G.K."/>
            <person name="Gryganskyi A."/>
            <person name="Culley D."/>
            <person name="Magnuson J.K."/>
            <person name="James T.Y."/>
            <person name="O'Malley M.A."/>
            <person name="Stajich J.E."/>
            <person name="Spatafora J.W."/>
            <person name="Visel A."/>
            <person name="Grigoriev I.V."/>
        </authorList>
    </citation>
    <scope>NUCLEOTIDE SEQUENCE [LARGE SCALE GENOMIC DNA]</scope>
    <source>
        <strain evidence="2 3">PL171</strain>
    </source>
</reference>
<feature type="region of interest" description="Disordered" evidence="1">
    <location>
        <begin position="255"/>
        <end position="285"/>
    </location>
</feature>
<dbReference type="EMBL" id="MCFL01000007">
    <property type="protein sequence ID" value="ORZ38723.1"/>
    <property type="molecule type" value="Genomic_DNA"/>
</dbReference>
<name>A0A1Y2HYA5_9FUNG</name>
<feature type="compositionally biased region" description="Low complexity" evidence="1">
    <location>
        <begin position="303"/>
        <end position="315"/>
    </location>
</feature>
<dbReference type="Proteomes" id="UP000193411">
    <property type="component" value="Unassembled WGS sequence"/>
</dbReference>
<keyword evidence="3" id="KW-1185">Reference proteome</keyword>
<feature type="region of interest" description="Disordered" evidence="1">
    <location>
        <begin position="303"/>
        <end position="371"/>
    </location>
</feature>
<feature type="compositionally biased region" description="Basic residues" evidence="1">
    <location>
        <begin position="44"/>
        <end position="60"/>
    </location>
</feature>
<sequence length="636" mass="66052">MYTATATMHSLAAAASSARPSAATAASAATATLCCRASAVPSTHRGRRSHRPPCRHISRSRRADSPPSATPHHTAHDHGHPPPGMVSTTEGVLNLISKLSTNLDHMNAPAAPHLMPSFAASSPFPSTTTSAGLARQPMLPSFTPSSSSSPVAASSAHLMPGSATSFLPSPPPMARKAEALHKLNALDLGSSSTLSSSSSLDKANDIGLASAMGAFGVAGSSVTSASPVLPQYHAKPQELKIDMSFLERVLKLEEPLEPSPSSSTVESAASASASDPKQASVAPSAVPTFTTATDADWDALFSTTTSSSTSSTQTQPATAADKVPDLTHLTSHLQSVKSRTSTSRTSPLSLLARIPSGSPSTSASPKLPPRLSTDDLNSLRIHLHASSTSPVHLRAFLATLFTHLPLPPSAIVADAIQAAAQLRQPGIAHAIVAQIRRDHGLLGLVTCLSPLAFQHLIGVAWDLEASMPRVVKWMYEMQRVGVKPTPRLASMLDGMLVKCTAPAAIEAQVGAGSGGVGVSPVGRVPSEREANWLWTVLCEMNWTRYLASARVSLDKASESGSMVRGHRAPRDLATRAAASAGNKETETDRQSPLFSSQSLADLIRSAGVGGASGADMRADAGMDDVVVRLTGEHRAV</sequence>
<feature type="region of interest" description="Disordered" evidence="1">
    <location>
        <begin position="39"/>
        <end position="88"/>
    </location>
</feature>
<accession>A0A1Y2HYA5</accession>
<proteinExistence type="predicted"/>
<evidence type="ECO:0000256" key="1">
    <source>
        <dbReference type="SAM" id="MobiDB-lite"/>
    </source>
</evidence>
<feature type="region of interest" description="Disordered" evidence="1">
    <location>
        <begin position="557"/>
        <end position="594"/>
    </location>
</feature>
<dbReference type="OrthoDB" id="5582591at2759"/>
<gene>
    <name evidence="2" type="ORF">BCR44DRAFT_24349</name>
</gene>
<feature type="compositionally biased region" description="Low complexity" evidence="1">
    <location>
        <begin position="338"/>
        <end position="353"/>
    </location>
</feature>
<organism evidence="2 3">
    <name type="scientific">Catenaria anguillulae PL171</name>
    <dbReference type="NCBI Taxonomy" id="765915"/>
    <lineage>
        <taxon>Eukaryota</taxon>
        <taxon>Fungi</taxon>
        <taxon>Fungi incertae sedis</taxon>
        <taxon>Blastocladiomycota</taxon>
        <taxon>Blastocladiomycetes</taxon>
        <taxon>Blastocladiales</taxon>
        <taxon>Catenariaceae</taxon>
        <taxon>Catenaria</taxon>
    </lineage>
</organism>
<feature type="compositionally biased region" description="Polar residues" evidence="1">
    <location>
        <begin position="328"/>
        <end position="337"/>
    </location>
</feature>
<comment type="caution">
    <text evidence="2">The sequence shown here is derived from an EMBL/GenBank/DDBJ whole genome shotgun (WGS) entry which is preliminary data.</text>
</comment>
<feature type="compositionally biased region" description="Low complexity" evidence="1">
    <location>
        <begin position="259"/>
        <end position="280"/>
    </location>
</feature>